<organism evidence="1 2">
    <name type="scientific">Aspergillus ellipticus CBS 707.79</name>
    <dbReference type="NCBI Taxonomy" id="1448320"/>
    <lineage>
        <taxon>Eukaryota</taxon>
        <taxon>Fungi</taxon>
        <taxon>Dikarya</taxon>
        <taxon>Ascomycota</taxon>
        <taxon>Pezizomycotina</taxon>
        <taxon>Eurotiomycetes</taxon>
        <taxon>Eurotiomycetidae</taxon>
        <taxon>Eurotiales</taxon>
        <taxon>Aspergillaceae</taxon>
        <taxon>Aspergillus</taxon>
        <taxon>Aspergillus subgen. Circumdati</taxon>
    </lineage>
</organism>
<name>A0A319DE61_9EURO</name>
<dbReference type="AlphaFoldDB" id="A0A319DE61"/>
<dbReference type="EMBL" id="KZ825849">
    <property type="protein sequence ID" value="PYH95679.1"/>
    <property type="molecule type" value="Genomic_DNA"/>
</dbReference>
<sequence length="105" mass="12066">MPESMIEGDERPLRSEVLLILSAISTRLALPQFEKHMVIPVMIISVMFRKARILQAHWNGQRLVIGISPLFELDKKEMDNYNIFTRYMAGNPTGDTKNIPNPRIT</sequence>
<reference evidence="1 2" key="1">
    <citation type="submission" date="2018-02" db="EMBL/GenBank/DDBJ databases">
        <title>The genomes of Aspergillus section Nigri reveals drivers in fungal speciation.</title>
        <authorList>
            <consortium name="DOE Joint Genome Institute"/>
            <person name="Vesth T.C."/>
            <person name="Nybo J."/>
            <person name="Theobald S."/>
            <person name="Brandl J."/>
            <person name="Frisvad J.C."/>
            <person name="Nielsen K.F."/>
            <person name="Lyhne E.K."/>
            <person name="Kogle M.E."/>
            <person name="Kuo A."/>
            <person name="Riley R."/>
            <person name="Clum A."/>
            <person name="Nolan M."/>
            <person name="Lipzen A."/>
            <person name="Salamov A."/>
            <person name="Henrissat B."/>
            <person name="Wiebenga A."/>
            <person name="De vries R.P."/>
            <person name="Grigoriev I.V."/>
            <person name="Mortensen U.H."/>
            <person name="Andersen M.R."/>
            <person name="Baker S.E."/>
        </authorList>
    </citation>
    <scope>NUCLEOTIDE SEQUENCE [LARGE SCALE GENOMIC DNA]</scope>
    <source>
        <strain evidence="1 2">CBS 707.79</strain>
    </source>
</reference>
<proteinExistence type="predicted"/>
<dbReference type="OrthoDB" id="4177740at2759"/>
<accession>A0A319DE61</accession>
<gene>
    <name evidence="1" type="ORF">BO71DRAFT_428784</name>
</gene>
<evidence type="ECO:0000313" key="2">
    <source>
        <dbReference type="Proteomes" id="UP000247810"/>
    </source>
</evidence>
<keyword evidence="2" id="KW-1185">Reference proteome</keyword>
<dbReference type="VEuPathDB" id="FungiDB:BO71DRAFT_428784"/>
<dbReference type="Proteomes" id="UP000247810">
    <property type="component" value="Unassembled WGS sequence"/>
</dbReference>
<evidence type="ECO:0000313" key="1">
    <source>
        <dbReference type="EMBL" id="PYH95679.1"/>
    </source>
</evidence>
<protein>
    <submittedName>
        <fullName evidence="1">Uncharacterized protein</fullName>
    </submittedName>
</protein>
<dbReference type="STRING" id="1448320.A0A319DE61"/>